<evidence type="ECO:0000313" key="1">
    <source>
        <dbReference type="EMBL" id="KZN63374.1"/>
    </source>
</evidence>
<dbReference type="AlphaFoldDB" id="A0A167KVY3"/>
<sequence length="154" mass="17399">MIVEILFASVVIADFGSTHSIQNYYNFEQSQSKPVKTATVESVKKELGNRFPFETNLAIGEVKTKELSEKFKYMNMAIVGDDPTSLNWLKRNFNRLRDSNAVIAVISVESQSRFDYIKDTVFKAGANVALLDSSFLNGEVVNYPAWILNGRVYQ</sequence>
<dbReference type="Pfam" id="PF11072">
    <property type="entry name" value="DUF2859"/>
    <property type="match status" value="1"/>
</dbReference>
<dbReference type="RefSeq" id="WP_063382157.1">
    <property type="nucleotide sequence ID" value="NZ_AUXX01000034.1"/>
</dbReference>
<evidence type="ECO:0000313" key="2">
    <source>
        <dbReference type="Proteomes" id="UP000076661"/>
    </source>
</evidence>
<protein>
    <recommendedName>
        <fullName evidence="3">Integrating conjugative element protein</fullName>
    </recommendedName>
</protein>
<dbReference type="PATRIC" id="fig|1365257.3.peg.3782"/>
<dbReference type="EMBL" id="AUXX01000034">
    <property type="protein sequence ID" value="KZN63374.1"/>
    <property type="molecule type" value="Genomic_DNA"/>
</dbReference>
<reference evidence="1 2" key="1">
    <citation type="submission" date="2013-07" db="EMBL/GenBank/DDBJ databases">
        <title>Comparative Genomic and Metabolomic Analysis of Twelve Strains of Pseudoalteromonas luteoviolacea.</title>
        <authorList>
            <person name="Vynne N.G."/>
            <person name="Mansson M."/>
            <person name="Gram L."/>
        </authorList>
    </citation>
    <scope>NUCLEOTIDE SEQUENCE [LARGE SCALE GENOMIC DNA]</scope>
    <source>
        <strain evidence="1 2">S4060-1</strain>
    </source>
</reference>
<dbReference type="InterPro" id="IPR021300">
    <property type="entry name" value="Integr_conj_element_PFL4695"/>
</dbReference>
<proteinExistence type="predicted"/>
<name>A0A167KVY3_9GAMM</name>
<dbReference type="Proteomes" id="UP000076661">
    <property type="component" value="Unassembled WGS sequence"/>
</dbReference>
<evidence type="ECO:0008006" key="3">
    <source>
        <dbReference type="Google" id="ProtNLM"/>
    </source>
</evidence>
<gene>
    <name evidence="1" type="ORF">N478_03735</name>
</gene>
<comment type="caution">
    <text evidence="1">The sequence shown here is derived from an EMBL/GenBank/DDBJ whole genome shotgun (WGS) entry which is preliminary data.</text>
</comment>
<accession>A0A167KVY3</accession>
<organism evidence="1 2">
    <name type="scientific">Pseudoalteromonas luteoviolacea S4060-1</name>
    <dbReference type="NCBI Taxonomy" id="1365257"/>
    <lineage>
        <taxon>Bacteria</taxon>
        <taxon>Pseudomonadati</taxon>
        <taxon>Pseudomonadota</taxon>
        <taxon>Gammaproteobacteria</taxon>
        <taxon>Alteromonadales</taxon>
        <taxon>Pseudoalteromonadaceae</taxon>
        <taxon>Pseudoalteromonas</taxon>
    </lineage>
</organism>